<sequence length="153" mass="16555">MAKFIYGVLLTRDEEGGWDVTVPDLPGCFTYGESRMEALAQAGDAMRTYVAALLAQGEQPPAPTNTPCPEDSESVYVFFETSAGYVLPGPHVSAAEAARQLGVSPGRITRMIDSGVLDGYRVGRHTYVTCESIDRRKEEGARAGRPPKRRAMG</sequence>
<gene>
    <name evidence="3" type="ORF">NVS32_00685</name>
</gene>
<proteinExistence type="predicted"/>
<keyword evidence="4" id="KW-1185">Reference proteome</keyword>
<dbReference type="InterPro" id="IPR041657">
    <property type="entry name" value="HTH_17"/>
</dbReference>
<comment type="caution">
    <text evidence="3">The sequence shown here is derived from an EMBL/GenBank/DDBJ whole genome shotgun (WGS) entry which is preliminary data.</text>
</comment>
<dbReference type="Gene3D" id="3.30.160.250">
    <property type="match status" value="1"/>
</dbReference>
<dbReference type="Pfam" id="PF15919">
    <property type="entry name" value="HicB_lk_antitox"/>
    <property type="match status" value="1"/>
</dbReference>
<dbReference type="InterPro" id="IPR031807">
    <property type="entry name" value="HicB-like"/>
</dbReference>
<dbReference type="InterPro" id="IPR035069">
    <property type="entry name" value="TTHA1013/TTHA0281-like"/>
</dbReference>
<dbReference type="RefSeq" id="WP_258498320.1">
    <property type="nucleotide sequence ID" value="NZ_JANSKA010000001.1"/>
</dbReference>
<organism evidence="3 4">
    <name type="scientific">Tractidigestivibacter montrealensis</name>
    <dbReference type="NCBI Taxonomy" id="2972466"/>
    <lineage>
        <taxon>Bacteria</taxon>
        <taxon>Bacillati</taxon>
        <taxon>Actinomycetota</taxon>
        <taxon>Coriobacteriia</taxon>
        <taxon>Coriobacteriales</taxon>
        <taxon>Atopobiaceae</taxon>
        <taxon>Tractidigestivibacter</taxon>
    </lineage>
</organism>
<evidence type="ECO:0000259" key="1">
    <source>
        <dbReference type="Pfam" id="PF12728"/>
    </source>
</evidence>
<dbReference type="NCBIfam" id="TIGR01764">
    <property type="entry name" value="excise"/>
    <property type="match status" value="1"/>
</dbReference>
<accession>A0ABT1Z5I5</accession>
<dbReference type="Proteomes" id="UP001204320">
    <property type="component" value="Unassembled WGS sequence"/>
</dbReference>
<evidence type="ECO:0000313" key="4">
    <source>
        <dbReference type="Proteomes" id="UP001204320"/>
    </source>
</evidence>
<dbReference type="Pfam" id="PF12728">
    <property type="entry name" value="HTH_17"/>
    <property type="match status" value="1"/>
</dbReference>
<name>A0ABT1Z5I5_9ACTN</name>
<protein>
    <submittedName>
        <fullName evidence="3">Type II toxin-antitoxin system HicB family antitoxin</fullName>
    </submittedName>
</protein>
<dbReference type="SUPFAM" id="SSF143100">
    <property type="entry name" value="TTHA1013/TTHA0281-like"/>
    <property type="match status" value="1"/>
</dbReference>
<reference evidence="3 4" key="1">
    <citation type="submission" date="2022-08" db="EMBL/GenBank/DDBJ databases">
        <title>Tractidigestivibacter montrealensis type strain KD21.</title>
        <authorList>
            <person name="Diop K."/>
            <person name="Richard C."/>
            <person name="Routy B."/>
        </authorList>
    </citation>
    <scope>NUCLEOTIDE SEQUENCE [LARGE SCALE GENOMIC DNA]</scope>
    <source>
        <strain evidence="3 4">KD21</strain>
    </source>
</reference>
<feature type="domain" description="HicB-like antitoxin of toxin-antitoxin system" evidence="2">
    <location>
        <begin position="6"/>
        <end position="65"/>
    </location>
</feature>
<dbReference type="EMBL" id="JANSKA010000001">
    <property type="protein sequence ID" value="MCR9035475.1"/>
    <property type="molecule type" value="Genomic_DNA"/>
</dbReference>
<feature type="domain" description="Helix-turn-helix" evidence="1">
    <location>
        <begin position="93"/>
        <end position="139"/>
    </location>
</feature>
<evidence type="ECO:0000259" key="2">
    <source>
        <dbReference type="Pfam" id="PF15919"/>
    </source>
</evidence>
<dbReference type="InterPro" id="IPR010093">
    <property type="entry name" value="SinI_DNA-bd"/>
</dbReference>
<evidence type="ECO:0000313" key="3">
    <source>
        <dbReference type="EMBL" id="MCR9035475.1"/>
    </source>
</evidence>